<accession>A0A2M8KIV4</accession>
<keyword evidence="1" id="KW-1133">Transmembrane helix</keyword>
<protein>
    <recommendedName>
        <fullName evidence="4">DUF4145 domain-containing protein</fullName>
    </recommendedName>
</protein>
<keyword evidence="1" id="KW-0812">Transmembrane</keyword>
<dbReference type="AlphaFoldDB" id="A0A2M8KIV4"/>
<sequence>MIKELLVGLNDLIDNFLAAGPLTGFLVWWRPVAGIVCLILLVDIIFLAKKVDYFWFVKYRLDSFGDESFTKKADKRWAAIERKLLSLDQANLKMAVIEADNLLDEVLQRMSLRGENMGERLQQLDVAKLQSINLVWEAHKLRNRIVHEAGYQIKSDEAKTAVNSFKKALQEFQLLG</sequence>
<evidence type="ECO:0008006" key="4">
    <source>
        <dbReference type="Google" id="ProtNLM"/>
    </source>
</evidence>
<dbReference type="Proteomes" id="UP000231086">
    <property type="component" value="Unassembled WGS sequence"/>
</dbReference>
<dbReference type="EMBL" id="PFEA01000027">
    <property type="protein sequence ID" value="PJE59843.1"/>
    <property type="molecule type" value="Genomic_DNA"/>
</dbReference>
<keyword evidence="1" id="KW-0472">Membrane</keyword>
<evidence type="ECO:0000313" key="3">
    <source>
        <dbReference type="Proteomes" id="UP000231086"/>
    </source>
</evidence>
<gene>
    <name evidence="2" type="ORF">COU85_01390</name>
</gene>
<name>A0A2M8KIV4_9BACT</name>
<feature type="transmembrane region" description="Helical" evidence="1">
    <location>
        <begin position="27"/>
        <end position="48"/>
    </location>
</feature>
<proteinExistence type="predicted"/>
<reference evidence="3" key="1">
    <citation type="submission" date="2017-09" db="EMBL/GenBank/DDBJ databases">
        <title>Depth-based differentiation of microbial function through sediment-hosted aquifers and enrichment of novel symbionts in the deep terrestrial subsurface.</title>
        <authorList>
            <person name="Probst A.J."/>
            <person name="Ladd B."/>
            <person name="Jarett J.K."/>
            <person name="Geller-Mcgrath D.E."/>
            <person name="Sieber C.M.K."/>
            <person name="Emerson J.B."/>
            <person name="Anantharaman K."/>
            <person name="Thomas B.C."/>
            <person name="Malmstrom R."/>
            <person name="Stieglmeier M."/>
            <person name="Klingl A."/>
            <person name="Woyke T."/>
            <person name="Ryan C.M."/>
            <person name="Banfield J.F."/>
        </authorList>
    </citation>
    <scope>NUCLEOTIDE SEQUENCE [LARGE SCALE GENOMIC DNA]</scope>
</reference>
<comment type="caution">
    <text evidence="2">The sequence shown here is derived from an EMBL/GenBank/DDBJ whole genome shotgun (WGS) entry which is preliminary data.</text>
</comment>
<organism evidence="2 3">
    <name type="scientific">Candidatus Portnoybacteria bacterium CG10_big_fil_rev_8_21_14_0_10_44_7</name>
    <dbReference type="NCBI Taxonomy" id="1974816"/>
    <lineage>
        <taxon>Bacteria</taxon>
        <taxon>Candidatus Portnoyibacteriota</taxon>
    </lineage>
</organism>
<evidence type="ECO:0000256" key="1">
    <source>
        <dbReference type="SAM" id="Phobius"/>
    </source>
</evidence>
<evidence type="ECO:0000313" key="2">
    <source>
        <dbReference type="EMBL" id="PJE59843.1"/>
    </source>
</evidence>